<gene>
    <name evidence="1" type="ORF">BSTOLATCC_MIC6569</name>
</gene>
<name>A0AAU9IDF3_9CILI</name>
<organism evidence="1 2">
    <name type="scientific">Blepharisma stoltei</name>
    <dbReference type="NCBI Taxonomy" id="1481888"/>
    <lineage>
        <taxon>Eukaryota</taxon>
        <taxon>Sar</taxon>
        <taxon>Alveolata</taxon>
        <taxon>Ciliophora</taxon>
        <taxon>Postciliodesmatophora</taxon>
        <taxon>Heterotrichea</taxon>
        <taxon>Heterotrichida</taxon>
        <taxon>Blepharismidae</taxon>
        <taxon>Blepharisma</taxon>
    </lineage>
</organism>
<proteinExistence type="predicted"/>
<dbReference type="AlphaFoldDB" id="A0AAU9IDF3"/>
<accession>A0AAU9IDF3</accession>
<evidence type="ECO:0000313" key="2">
    <source>
        <dbReference type="Proteomes" id="UP001162131"/>
    </source>
</evidence>
<evidence type="ECO:0008006" key="3">
    <source>
        <dbReference type="Google" id="ProtNLM"/>
    </source>
</evidence>
<sequence length="427" mass="49759">MENLKVHKFLLRRTSEQTNHPKVGLEFIELILSALKRNNQKFYLNIPETIVYLFGCSEPHMIYTKDNGQLSWHEEITSSSVRQFFKRCYYFKREQFPVNIIKSDRGNFFDSCKCLMSTKECYGIWKQHIKSGNPILVQRFIICPKKEIFKIRITYIPPKGIFYCKLIKNRIDVLGEPANPIEGKSGWKKFRKFYSHEPKKVFTAEDKFLVRKTRDSSYTESEFSINDSLRSQMETLKRIIEKGNFINGKTNCLELQADFAQDADEKWYFLNLVHYKTEFSIQKKLNPASFGLIMDRISRRTAKSSYGKHKISLADKTVICSSPNNKQEPAISVTNARPLSADKKRNSNFLSPNTSAAKLLTMSSMKLDNSQSSILLEIPHLDESRNSSTDSLTKEVLKDLQSFSRREFEIRKKPRSKTMNVIRSKIR</sequence>
<comment type="caution">
    <text evidence="1">The sequence shown here is derived from an EMBL/GenBank/DDBJ whole genome shotgun (WGS) entry which is preliminary data.</text>
</comment>
<protein>
    <recommendedName>
        <fullName evidence="3">Ycf1</fullName>
    </recommendedName>
</protein>
<reference evidence="1" key="1">
    <citation type="submission" date="2021-09" db="EMBL/GenBank/DDBJ databases">
        <authorList>
            <consortium name="AG Swart"/>
            <person name="Singh M."/>
            <person name="Singh A."/>
            <person name="Seah K."/>
            <person name="Emmerich C."/>
        </authorList>
    </citation>
    <scope>NUCLEOTIDE SEQUENCE</scope>
    <source>
        <strain evidence="1">ATCC30299</strain>
    </source>
</reference>
<dbReference type="EMBL" id="CAJZBQ010000006">
    <property type="protein sequence ID" value="CAG9312466.1"/>
    <property type="molecule type" value="Genomic_DNA"/>
</dbReference>
<keyword evidence="2" id="KW-1185">Reference proteome</keyword>
<evidence type="ECO:0000313" key="1">
    <source>
        <dbReference type="EMBL" id="CAG9312466.1"/>
    </source>
</evidence>
<dbReference type="Proteomes" id="UP001162131">
    <property type="component" value="Unassembled WGS sequence"/>
</dbReference>